<evidence type="ECO:0000256" key="4">
    <source>
        <dbReference type="ARBA" id="ARBA00022692"/>
    </source>
</evidence>
<comment type="similarity">
    <text evidence="2">Belongs to the EMC3 family.</text>
</comment>
<comment type="subcellular location">
    <subcellularLocation>
        <location evidence="1">Membrane</location>
        <topology evidence="1">Multi-pass membrane protein</topology>
    </subcellularLocation>
</comment>
<dbReference type="PANTHER" id="PTHR13116">
    <property type="entry name" value="ER MEMBRANE PROTEIN COMPLEX SUBUNIT 3"/>
    <property type="match status" value="1"/>
</dbReference>
<evidence type="ECO:0000256" key="3">
    <source>
        <dbReference type="ARBA" id="ARBA00020822"/>
    </source>
</evidence>
<keyword evidence="5 7" id="KW-1133">Transmembrane helix</keyword>
<keyword evidence="4 7" id="KW-0812">Transmembrane</keyword>
<dbReference type="Proteomes" id="UP000029121">
    <property type="component" value="Unassembled WGS sequence"/>
</dbReference>
<accession>R0GC48</accession>
<evidence type="ECO:0000313" key="9">
    <source>
        <dbReference type="Proteomes" id="UP000029121"/>
    </source>
</evidence>
<evidence type="ECO:0000256" key="5">
    <source>
        <dbReference type="ARBA" id="ARBA00022989"/>
    </source>
</evidence>
<dbReference type="eggNOG" id="KOG3188">
    <property type="taxonomic scope" value="Eukaryota"/>
</dbReference>
<evidence type="ECO:0000256" key="7">
    <source>
        <dbReference type="SAM" id="Phobius"/>
    </source>
</evidence>
<dbReference type="STRING" id="81985.R0GC48"/>
<reference evidence="9" key="1">
    <citation type="journal article" date="2013" name="Nat. Genet.">
        <title>The Capsella rubella genome and the genomic consequences of rapid mating system evolution.</title>
        <authorList>
            <person name="Slotte T."/>
            <person name="Hazzouri K.M."/>
            <person name="Agren J.A."/>
            <person name="Koenig D."/>
            <person name="Maumus F."/>
            <person name="Guo Y.L."/>
            <person name="Steige K."/>
            <person name="Platts A.E."/>
            <person name="Escobar J.S."/>
            <person name="Newman L.K."/>
            <person name="Wang W."/>
            <person name="Mandakova T."/>
            <person name="Vello E."/>
            <person name="Smith L.M."/>
            <person name="Henz S.R."/>
            <person name="Steffen J."/>
            <person name="Takuno S."/>
            <person name="Brandvain Y."/>
            <person name="Coop G."/>
            <person name="Andolfatto P."/>
            <person name="Hu T.T."/>
            <person name="Blanchette M."/>
            <person name="Clark R.M."/>
            <person name="Quesneville H."/>
            <person name="Nordborg M."/>
            <person name="Gaut B.S."/>
            <person name="Lysak M.A."/>
            <person name="Jenkins J."/>
            <person name="Grimwood J."/>
            <person name="Chapman J."/>
            <person name="Prochnik S."/>
            <person name="Shu S."/>
            <person name="Rokhsar D."/>
            <person name="Schmutz J."/>
            <person name="Weigel D."/>
            <person name="Wright S.I."/>
        </authorList>
    </citation>
    <scope>NUCLEOTIDE SEQUENCE [LARGE SCALE GENOMIC DNA]</scope>
    <source>
        <strain evidence="9">cv. Monte Gargano</strain>
    </source>
</reference>
<evidence type="ECO:0000313" key="8">
    <source>
        <dbReference type="EMBL" id="EOA14234.1"/>
    </source>
</evidence>
<feature type="transmembrane region" description="Helical" evidence="7">
    <location>
        <begin position="14"/>
        <end position="33"/>
    </location>
</feature>
<evidence type="ECO:0000256" key="1">
    <source>
        <dbReference type="ARBA" id="ARBA00004141"/>
    </source>
</evidence>
<organism evidence="8 9">
    <name type="scientific">Capsella rubella</name>
    <dbReference type="NCBI Taxonomy" id="81985"/>
    <lineage>
        <taxon>Eukaryota</taxon>
        <taxon>Viridiplantae</taxon>
        <taxon>Streptophyta</taxon>
        <taxon>Embryophyta</taxon>
        <taxon>Tracheophyta</taxon>
        <taxon>Spermatophyta</taxon>
        <taxon>Magnoliopsida</taxon>
        <taxon>eudicotyledons</taxon>
        <taxon>Gunneridae</taxon>
        <taxon>Pentapetalae</taxon>
        <taxon>rosids</taxon>
        <taxon>malvids</taxon>
        <taxon>Brassicales</taxon>
        <taxon>Brassicaceae</taxon>
        <taxon>Camelineae</taxon>
        <taxon>Capsella</taxon>
    </lineage>
</organism>
<dbReference type="InterPro" id="IPR008568">
    <property type="entry name" value="EMC3"/>
</dbReference>
<protein>
    <recommendedName>
        <fullName evidence="3">ER membrane protein complex subunit 3</fullName>
    </recommendedName>
</protein>
<keyword evidence="9" id="KW-1185">Reference proteome</keyword>
<dbReference type="Pfam" id="PF01956">
    <property type="entry name" value="EMC3_TMCO1"/>
    <property type="match status" value="1"/>
</dbReference>
<dbReference type="AlphaFoldDB" id="R0GC48"/>
<proteinExistence type="inferred from homology"/>
<dbReference type="GO" id="GO:0072546">
    <property type="term" value="C:EMC complex"/>
    <property type="evidence" value="ECO:0007669"/>
    <property type="project" value="TreeGrafter"/>
</dbReference>
<sequence length="117" mass="13202">MAEDLVLDTAIRDWVLISLSVVMVLIGILRYFVSKLMRSSLYFLNLFGLRGLFSLILEDENAVDDTQRMLQMGGFGFDASKRQTNLNKAVSPMSTIAVSSFLESLMCFCKRARSAYK</sequence>
<dbReference type="PANTHER" id="PTHR13116:SF5">
    <property type="entry name" value="ER MEMBRANE PROTEIN COMPLEX SUBUNIT 3"/>
    <property type="match status" value="1"/>
</dbReference>
<dbReference type="InterPro" id="IPR002809">
    <property type="entry name" value="EMC3/TMCO1"/>
</dbReference>
<evidence type="ECO:0000256" key="2">
    <source>
        <dbReference type="ARBA" id="ARBA00005376"/>
    </source>
</evidence>
<name>R0GC48_9BRAS</name>
<evidence type="ECO:0000256" key="6">
    <source>
        <dbReference type="ARBA" id="ARBA00023136"/>
    </source>
</evidence>
<dbReference type="GO" id="GO:0034975">
    <property type="term" value="P:protein folding in endoplasmic reticulum"/>
    <property type="evidence" value="ECO:0007669"/>
    <property type="project" value="TreeGrafter"/>
</dbReference>
<gene>
    <name evidence="8" type="ORF">CARUB_v10027389mg</name>
</gene>
<keyword evidence="6 7" id="KW-0472">Membrane</keyword>
<dbReference type="EMBL" id="KB870812">
    <property type="protein sequence ID" value="EOA14234.1"/>
    <property type="molecule type" value="Genomic_DNA"/>
</dbReference>